<protein>
    <submittedName>
        <fullName evidence="1">Uncharacterized protein</fullName>
    </submittedName>
</protein>
<reference evidence="1" key="1">
    <citation type="journal article" date="2022" name="Int. J. Mol. Sci.">
        <title>Draft Genome of Tanacetum Coccineum: Genomic Comparison of Closely Related Tanacetum-Family Plants.</title>
        <authorList>
            <person name="Yamashiro T."/>
            <person name="Shiraishi A."/>
            <person name="Nakayama K."/>
            <person name="Satake H."/>
        </authorList>
    </citation>
    <scope>NUCLEOTIDE SEQUENCE</scope>
</reference>
<organism evidence="1 2">
    <name type="scientific">Tanacetum coccineum</name>
    <dbReference type="NCBI Taxonomy" id="301880"/>
    <lineage>
        <taxon>Eukaryota</taxon>
        <taxon>Viridiplantae</taxon>
        <taxon>Streptophyta</taxon>
        <taxon>Embryophyta</taxon>
        <taxon>Tracheophyta</taxon>
        <taxon>Spermatophyta</taxon>
        <taxon>Magnoliopsida</taxon>
        <taxon>eudicotyledons</taxon>
        <taxon>Gunneridae</taxon>
        <taxon>Pentapetalae</taxon>
        <taxon>asterids</taxon>
        <taxon>campanulids</taxon>
        <taxon>Asterales</taxon>
        <taxon>Asteraceae</taxon>
        <taxon>Asteroideae</taxon>
        <taxon>Anthemideae</taxon>
        <taxon>Anthemidinae</taxon>
        <taxon>Tanacetum</taxon>
    </lineage>
</organism>
<dbReference type="EMBL" id="BQNB010021086">
    <property type="protein sequence ID" value="GJU02702.1"/>
    <property type="molecule type" value="Genomic_DNA"/>
</dbReference>
<proteinExistence type="predicted"/>
<evidence type="ECO:0000313" key="1">
    <source>
        <dbReference type="EMBL" id="GJU02702.1"/>
    </source>
</evidence>
<comment type="caution">
    <text evidence="1">The sequence shown here is derived from an EMBL/GenBank/DDBJ whole genome shotgun (WGS) entry which is preliminary data.</text>
</comment>
<keyword evidence="2" id="KW-1185">Reference proteome</keyword>
<accession>A0ABQ5ITE5</accession>
<evidence type="ECO:0000313" key="2">
    <source>
        <dbReference type="Proteomes" id="UP001151760"/>
    </source>
</evidence>
<sequence>MLRRTYAAISWKEILVQRELDMISWSIEYTVNAGKLCCDDSLRSPPLVPVMSWADGPKIRLFWGQFLWSKGARKFSFE</sequence>
<reference evidence="1" key="2">
    <citation type="submission" date="2022-01" db="EMBL/GenBank/DDBJ databases">
        <authorList>
            <person name="Yamashiro T."/>
            <person name="Shiraishi A."/>
            <person name="Satake H."/>
            <person name="Nakayama K."/>
        </authorList>
    </citation>
    <scope>NUCLEOTIDE SEQUENCE</scope>
</reference>
<gene>
    <name evidence="1" type="ORF">Tco_1113040</name>
</gene>
<name>A0ABQ5ITE5_9ASTR</name>
<dbReference type="Proteomes" id="UP001151760">
    <property type="component" value="Unassembled WGS sequence"/>
</dbReference>